<keyword evidence="5" id="KW-0378">Hydrolase</keyword>
<evidence type="ECO:0000256" key="3">
    <source>
        <dbReference type="SAM" id="SignalP"/>
    </source>
</evidence>
<dbReference type="PIRSF" id="PIRSF002741">
    <property type="entry name" value="MppA"/>
    <property type="match status" value="1"/>
</dbReference>
<comment type="subcellular location">
    <subcellularLocation>
        <location evidence="1">Periplasm</location>
    </subcellularLocation>
</comment>
<evidence type="ECO:0000259" key="4">
    <source>
        <dbReference type="Pfam" id="PF00496"/>
    </source>
</evidence>
<evidence type="ECO:0000256" key="2">
    <source>
        <dbReference type="ARBA" id="ARBA00005695"/>
    </source>
</evidence>
<comment type="similarity">
    <text evidence="2">Belongs to the bacterial solute-binding protein 5 family.</text>
</comment>
<dbReference type="GO" id="GO:0008707">
    <property type="term" value="F:inositol hexakisphosphate 4-phosphatase activity"/>
    <property type="evidence" value="ECO:0007669"/>
    <property type="project" value="UniProtKB-EC"/>
</dbReference>
<dbReference type="SUPFAM" id="SSF53850">
    <property type="entry name" value="Periplasmic binding protein-like II"/>
    <property type="match status" value="1"/>
</dbReference>
<dbReference type="InterPro" id="IPR039424">
    <property type="entry name" value="SBP_5"/>
</dbReference>
<dbReference type="GO" id="GO:0043190">
    <property type="term" value="C:ATP-binding cassette (ABC) transporter complex"/>
    <property type="evidence" value="ECO:0007669"/>
    <property type="project" value="InterPro"/>
</dbReference>
<sequence>MTFPFRKTLLSASVSLVALLAAQAVAAQEAVFVMATNEVGAPTYNPVTATVLNTATGLIFDRLISQAADLSYHPGLAESWEEAPDGMSWTFKLKQGVSFHNGEPFNAETVKLWIDLFKATEGENTYMAEAIAEVQVVDDHTVTFVMARPEPNLLYNLSSTFMGVVEPKSFVALGENYGVTEVYGTGPFKLESFTIGQETVLVRNDDYAWGSPLAKNSGPAKVARLTFREIAEDSTAFLELKTGGVDFLLSVPADLMGEVTKEANLAVLTMPGQDVWYMPINVSKAPFDDIRVREAAAKAINQDEILSAVFGGVGAVAHTFLISALPESNVSDGAKISYDPVRANAALDEAGWAMGPDGVRMKDGQPLKVSLWTQSDSIFRRLTEVVQAQLKAVGIEAEITTFDSSMIRDQYKTGEQQLAVRSYNWDNADIVDWFFGGDRLGYPNVSMFNDPKAEELRTAAMTGAKNMAERVANFTAYHDYVLTQFPMAPIYQPVQAVAYNTERITLPEKIDAPSFGAVAFLDLEVKE</sequence>
<dbReference type="AlphaFoldDB" id="C8S1A1"/>
<keyword evidence="3" id="KW-0732">Signal</keyword>
<dbReference type="Pfam" id="PF00496">
    <property type="entry name" value="SBP_bac_5"/>
    <property type="match status" value="1"/>
</dbReference>
<evidence type="ECO:0000256" key="1">
    <source>
        <dbReference type="ARBA" id="ARBA00004418"/>
    </source>
</evidence>
<proteinExistence type="inferred from homology"/>
<protein>
    <submittedName>
        <fullName evidence="5">4-phytase</fullName>
        <ecNumber evidence="5">3.1.3.26</ecNumber>
    </submittedName>
</protein>
<comment type="caution">
    <text evidence="5">The sequence shown here is derived from an EMBL/GenBank/DDBJ whole genome shotgun (WGS) entry which is preliminary data.</text>
</comment>
<dbReference type="InterPro" id="IPR030678">
    <property type="entry name" value="Peptide/Ni-bd"/>
</dbReference>
<dbReference type="PANTHER" id="PTHR30290">
    <property type="entry name" value="PERIPLASMIC BINDING COMPONENT OF ABC TRANSPORTER"/>
    <property type="match status" value="1"/>
</dbReference>
<keyword evidence="6" id="KW-1185">Reference proteome</keyword>
<name>C8S1A1_9RHOB</name>
<dbReference type="Gene3D" id="3.40.190.10">
    <property type="entry name" value="Periplasmic binding protein-like II"/>
    <property type="match status" value="1"/>
</dbReference>
<dbReference type="GO" id="GO:0030288">
    <property type="term" value="C:outer membrane-bounded periplasmic space"/>
    <property type="evidence" value="ECO:0007669"/>
    <property type="project" value="UniProtKB-ARBA"/>
</dbReference>
<dbReference type="eggNOG" id="COG0747">
    <property type="taxonomic scope" value="Bacteria"/>
</dbReference>
<organism evidence="5 6">
    <name type="scientific">Rhodobacter ferrooxidans</name>
    <dbReference type="NCBI Taxonomy" id="371731"/>
    <lineage>
        <taxon>Bacteria</taxon>
        <taxon>Pseudomonadati</taxon>
        <taxon>Pseudomonadota</taxon>
        <taxon>Alphaproteobacteria</taxon>
        <taxon>Rhodobacterales</taxon>
        <taxon>Rhodobacter group</taxon>
        <taxon>Rhodobacter</taxon>
    </lineage>
</organism>
<feature type="domain" description="Solute-binding protein family 5" evidence="4">
    <location>
        <begin position="72"/>
        <end position="429"/>
    </location>
</feature>
<dbReference type="RefSeq" id="WP_008030233.1">
    <property type="nucleotide sequence ID" value="NZ_ACYY01000010.1"/>
</dbReference>
<accession>C8S1A1</accession>
<evidence type="ECO:0000313" key="6">
    <source>
        <dbReference type="Proteomes" id="UP000010121"/>
    </source>
</evidence>
<dbReference type="STRING" id="371731.Rsw2DRAFT_1829"/>
<gene>
    <name evidence="5" type="ORF">Rsw2DRAFT_1829</name>
</gene>
<dbReference type="OrthoDB" id="9803988at2"/>
<dbReference type="GO" id="GO:0015833">
    <property type="term" value="P:peptide transport"/>
    <property type="evidence" value="ECO:0007669"/>
    <property type="project" value="TreeGrafter"/>
</dbReference>
<dbReference type="EMBL" id="ACYY01000010">
    <property type="protein sequence ID" value="EEW25299.1"/>
    <property type="molecule type" value="Genomic_DNA"/>
</dbReference>
<feature type="signal peptide" evidence="3">
    <location>
        <begin position="1"/>
        <end position="26"/>
    </location>
</feature>
<dbReference type="Gene3D" id="3.10.105.10">
    <property type="entry name" value="Dipeptide-binding Protein, Domain 3"/>
    <property type="match status" value="1"/>
</dbReference>
<dbReference type="EC" id="3.1.3.26" evidence="5"/>
<feature type="chain" id="PRO_5002991415" evidence="3">
    <location>
        <begin position="27"/>
        <end position="527"/>
    </location>
</feature>
<reference evidence="5 6" key="1">
    <citation type="submission" date="2009-08" db="EMBL/GenBank/DDBJ databases">
        <title>The draft genome of Rhodobacter sp. SW2.</title>
        <authorList>
            <consortium name="US DOE Joint Genome Institute (JGI-PGF)"/>
            <person name="Lucas S."/>
            <person name="Copeland A."/>
            <person name="Lapidus A."/>
            <person name="Glavina del Rio T."/>
            <person name="Tice H."/>
            <person name="Bruce D."/>
            <person name="Goodwin L."/>
            <person name="Pitluck S."/>
            <person name="Larimer F."/>
            <person name="Land M.L."/>
            <person name="Hauser L."/>
            <person name="Emerson D."/>
        </authorList>
    </citation>
    <scope>NUCLEOTIDE SEQUENCE [LARGE SCALE GENOMIC DNA]</scope>
    <source>
        <strain evidence="5 6">SW2</strain>
    </source>
</reference>
<evidence type="ECO:0000313" key="5">
    <source>
        <dbReference type="EMBL" id="EEW25299.1"/>
    </source>
</evidence>
<dbReference type="InterPro" id="IPR000914">
    <property type="entry name" value="SBP_5_dom"/>
</dbReference>
<dbReference type="GO" id="GO:1904680">
    <property type="term" value="F:peptide transmembrane transporter activity"/>
    <property type="evidence" value="ECO:0007669"/>
    <property type="project" value="TreeGrafter"/>
</dbReference>
<dbReference type="Proteomes" id="UP000010121">
    <property type="component" value="Unassembled WGS sequence"/>
</dbReference>